<dbReference type="AlphaFoldDB" id="A0A935CAB6"/>
<dbReference type="RefSeq" id="WP_201432137.1">
    <property type="nucleotide sequence ID" value="NZ_JAEQBW010000008.1"/>
</dbReference>
<evidence type="ECO:0000313" key="1">
    <source>
        <dbReference type="EMBL" id="MBK6266454.1"/>
    </source>
</evidence>
<dbReference type="GO" id="GO:0016740">
    <property type="term" value="F:transferase activity"/>
    <property type="evidence" value="ECO:0007669"/>
    <property type="project" value="UniProtKB-KW"/>
</dbReference>
<sequence length="341" mass="38827">MKILYAIQGTGNGHISRARDIIPVLKNYGKLEILISGSQSDVDLGFPVDFQFHGLSFVFGKKGGIDFLQTFRQARIIRFFKDLISLNISQYDLVINDFEPLSAWACFLKGKQCISLSHQSAVVHPDAPKPKRKDNIGFFVLKYYAPSTSQYSFHFKPYSENIFYPIIRNSIRQMIPTKGSHYTVYLPAYSEEKLIGILSGLPAQWEVFSKHSQHEKEINNVKIYPIDNTKFIDSLSSCIGVLCGAGFEGPAEALFLRKKLMVIPMKRQYEQACNAAALEEMGIPVIPSLQYEHIAEIERFLEDSHVPILDFPNQTSLIIERIIREQTHFFYSANSFLLEAL</sequence>
<accession>A0A935CAB6</accession>
<proteinExistence type="predicted"/>
<reference evidence="1" key="1">
    <citation type="submission" date="2021-01" db="EMBL/GenBank/DDBJ databases">
        <title>Marivirga aurantiaca sp. nov., isolated from intertidal surface sediments.</title>
        <authorList>
            <person name="Zhang M."/>
        </authorList>
    </citation>
    <scope>NUCLEOTIDE SEQUENCE</scope>
    <source>
        <strain evidence="1">S37H4</strain>
    </source>
</reference>
<keyword evidence="1" id="KW-0808">Transferase</keyword>
<comment type="caution">
    <text evidence="1">The sequence shown here is derived from an EMBL/GenBank/DDBJ whole genome shotgun (WGS) entry which is preliminary data.</text>
</comment>
<dbReference type="Proteomes" id="UP000611723">
    <property type="component" value="Unassembled WGS sequence"/>
</dbReference>
<organism evidence="1 2">
    <name type="scientific">Marivirga aurantiaca</name>
    <dbReference type="NCBI Taxonomy" id="2802615"/>
    <lineage>
        <taxon>Bacteria</taxon>
        <taxon>Pseudomonadati</taxon>
        <taxon>Bacteroidota</taxon>
        <taxon>Cytophagia</taxon>
        <taxon>Cytophagales</taxon>
        <taxon>Marivirgaceae</taxon>
        <taxon>Marivirga</taxon>
    </lineage>
</organism>
<gene>
    <name evidence="1" type="ORF">JKA74_15520</name>
</gene>
<dbReference type="Pfam" id="PF13528">
    <property type="entry name" value="Glyco_trans_1_3"/>
    <property type="match status" value="1"/>
</dbReference>
<keyword evidence="2" id="KW-1185">Reference proteome</keyword>
<dbReference type="EMBL" id="JAEQBW010000008">
    <property type="protein sequence ID" value="MBK6266454.1"/>
    <property type="molecule type" value="Genomic_DNA"/>
</dbReference>
<name>A0A935CAB6_9BACT</name>
<protein>
    <submittedName>
        <fullName evidence="1">Glycosyl transferase</fullName>
    </submittedName>
</protein>
<evidence type="ECO:0000313" key="2">
    <source>
        <dbReference type="Proteomes" id="UP000611723"/>
    </source>
</evidence>